<accession>A0ABR1FHZ0</accession>
<feature type="chain" id="PRO_5045476424" evidence="1">
    <location>
        <begin position="19"/>
        <end position="128"/>
    </location>
</feature>
<evidence type="ECO:0000313" key="2">
    <source>
        <dbReference type="EMBL" id="KAK7231147.1"/>
    </source>
</evidence>
<evidence type="ECO:0000313" key="3">
    <source>
        <dbReference type="Proteomes" id="UP001363151"/>
    </source>
</evidence>
<reference evidence="2 3" key="1">
    <citation type="submission" date="2024-03" db="EMBL/GenBank/DDBJ databases">
        <title>Aureococcus anophagefferens CCMP1851 and Kratosvirus quantuckense: Draft genome of a second virus-susceptible host strain in the model system.</title>
        <authorList>
            <person name="Chase E."/>
            <person name="Truchon A.R."/>
            <person name="Schepens W."/>
            <person name="Wilhelm S.W."/>
        </authorList>
    </citation>
    <scope>NUCLEOTIDE SEQUENCE [LARGE SCALE GENOMIC DNA]</scope>
    <source>
        <strain evidence="2 3">CCMP1851</strain>
    </source>
</reference>
<organism evidence="2 3">
    <name type="scientific">Aureococcus anophagefferens</name>
    <name type="common">Harmful bloom alga</name>
    <dbReference type="NCBI Taxonomy" id="44056"/>
    <lineage>
        <taxon>Eukaryota</taxon>
        <taxon>Sar</taxon>
        <taxon>Stramenopiles</taxon>
        <taxon>Ochrophyta</taxon>
        <taxon>Pelagophyceae</taxon>
        <taxon>Pelagomonadales</taxon>
        <taxon>Pelagomonadaceae</taxon>
        <taxon>Aureococcus</taxon>
    </lineage>
</organism>
<gene>
    <name evidence="2" type="ORF">SO694_00071047</name>
</gene>
<protein>
    <submittedName>
        <fullName evidence="2">Uncharacterized protein</fullName>
    </submittedName>
</protein>
<dbReference type="EMBL" id="JBBJCI010000419">
    <property type="protein sequence ID" value="KAK7231147.1"/>
    <property type="molecule type" value="Genomic_DNA"/>
</dbReference>
<name>A0ABR1FHZ0_AURAN</name>
<proteinExistence type="predicted"/>
<keyword evidence="1" id="KW-0732">Signal</keyword>
<keyword evidence="3" id="KW-1185">Reference proteome</keyword>
<evidence type="ECO:0000256" key="1">
    <source>
        <dbReference type="SAM" id="SignalP"/>
    </source>
</evidence>
<comment type="caution">
    <text evidence="2">The sequence shown here is derived from an EMBL/GenBank/DDBJ whole genome shotgun (WGS) entry which is preliminary data.</text>
</comment>
<sequence length="128" mass="14081">MGCLLLALVAASLALTDGRALLASKKRQKAKAAPAAEVRTVNATEADFDYRWRAPIVRGWQRGNKKHVRIRGIMNTGTNFLRTLLNKVGGLKITEERKHMFPFTEPDIAGHCAHANATLLGVLQYTCP</sequence>
<dbReference type="Proteomes" id="UP001363151">
    <property type="component" value="Unassembled WGS sequence"/>
</dbReference>
<feature type="signal peptide" evidence="1">
    <location>
        <begin position="1"/>
        <end position="18"/>
    </location>
</feature>